<dbReference type="PIRSF" id="PIRSF009467">
    <property type="entry name" value="Ureas_acces_UreF"/>
    <property type="match status" value="1"/>
</dbReference>
<keyword evidence="2 3" id="KW-0143">Chaperone</keyword>
<dbReference type="HAMAP" id="MF_01385">
    <property type="entry name" value="UreF"/>
    <property type="match status" value="1"/>
</dbReference>
<name>A0A1I0XCE0_9RHOB</name>
<dbReference type="AlphaFoldDB" id="A0A1I0XCE0"/>
<keyword evidence="5" id="KW-1185">Reference proteome</keyword>
<keyword evidence="3" id="KW-0963">Cytoplasm</keyword>
<evidence type="ECO:0000313" key="4">
    <source>
        <dbReference type="EMBL" id="SFA98554.1"/>
    </source>
</evidence>
<evidence type="ECO:0000256" key="3">
    <source>
        <dbReference type="HAMAP-Rule" id="MF_01385"/>
    </source>
</evidence>
<dbReference type="EMBL" id="FOJU01000003">
    <property type="protein sequence ID" value="SFA98554.1"/>
    <property type="molecule type" value="Genomic_DNA"/>
</dbReference>
<organism evidence="4 5">
    <name type="scientific">Poseidonocella pacifica</name>
    <dbReference type="NCBI Taxonomy" id="871651"/>
    <lineage>
        <taxon>Bacteria</taxon>
        <taxon>Pseudomonadati</taxon>
        <taxon>Pseudomonadota</taxon>
        <taxon>Alphaproteobacteria</taxon>
        <taxon>Rhodobacterales</taxon>
        <taxon>Roseobacteraceae</taxon>
        <taxon>Poseidonocella</taxon>
    </lineage>
</organism>
<dbReference type="Proteomes" id="UP000198796">
    <property type="component" value="Unassembled WGS sequence"/>
</dbReference>
<dbReference type="PANTHER" id="PTHR33620:SF1">
    <property type="entry name" value="UREASE ACCESSORY PROTEIN F"/>
    <property type="match status" value="1"/>
</dbReference>
<comment type="subcellular location">
    <subcellularLocation>
        <location evidence="3">Cytoplasm</location>
    </subcellularLocation>
</comment>
<dbReference type="GO" id="GO:0005737">
    <property type="term" value="C:cytoplasm"/>
    <property type="evidence" value="ECO:0007669"/>
    <property type="project" value="UniProtKB-SubCell"/>
</dbReference>
<evidence type="ECO:0000256" key="2">
    <source>
        <dbReference type="ARBA" id="ARBA00023186"/>
    </source>
</evidence>
<dbReference type="Gene3D" id="1.10.4190.10">
    <property type="entry name" value="Urease accessory protein UreF"/>
    <property type="match status" value="1"/>
</dbReference>
<comment type="function">
    <text evidence="3">Required for maturation of urease via the functional incorporation of the urease nickel metallocenter.</text>
</comment>
<dbReference type="STRING" id="871651.SAMN05421688_2113"/>
<accession>A0A1I0XCE0</accession>
<reference evidence="4 5" key="1">
    <citation type="submission" date="2016-10" db="EMBL/GenBank/DDBJ databases">
        <authorList>
            <person name="de Groot N.N."/>
        </authorList>
    </citation>
    <scope>NUCLEOTIDE SEQUENCE [LARGE SCALE GENOMIC DNA]</scope>
    <source>
        <strain evidence="4 5">DSM 29316</strain>
    </source>
</reference>
<keyword evidence="1 3" id="KW-0996">Nickel insertion</keyword>
<proteinExistence type="inferred from homology"/>
<comment type="similarity">
    <text evidence="3">Belongs to the UreF family.</text>
</comment>
<evidence type="ECO:0000313" key="5">
    <source>
        <dbReference type="Proteomes" id="UP000198796"/>
    </source>
</evidence>
<gene>
    <name evidence="3" type="primary">ureF</name>
    <name evidence="4" type="ORF">SAMN05421688_2113</name>
</gene>
<evidence type="ECO:0000256" key="1">
    <source>
        <dbReference type="ARBA" id="ARBA00022988"/>
    </source>
</evidence>
<dbReference type="InterPro" id="IPR038277">
    <property type="entry name" value="UreF_sf"/>
</dbReference>
<protein>
    <recommendedName>
        <fullName evidence="3">Urease accessory protein UreF</fullName>
    </recommendedName>
</protein>
<comment type="subunit">
    <text evidence="3">UreD, UreF and UreG form a complex that acts as a GTP-hydrolysis-dependent molecular chaperone, activating the urease apoprotein by helping to assemble the nickel containing metallocenter of UreC. The UreE protein probably delivers the nickel.</text>
</comment>
<dbReference type="Pfam" id="PF01730">
    <property type="entry name" value="UreF"/>
    <property type="match status" value="1"/>
</dbReference>
<dbReference type="PANTHER" id="PTHR33620">
    <property type="entry name" value="UREASE ACCESSORY PROTEIN F"/>
    <property type="match status" value="1"/>
</dbReference>
<dbReference type="GO" id="GO:0016151">
    <property type="term" value="F:nickel cation binding"/>
    <property type="evidence" value="ECO:0007669"/>
    <property type="project" value="UniProtKB-UniRule"/>
</dbReference>
<dbReference type="InterPro" id="IPR002639">
    <property type="entry name" value="UreF"/>
</dbReference>
<sequence>MAAPMATIILTLTAHTTMSTERAALLLSQWLSPAFPVGAFAYSHGLETAVAEGAIADATELAEWLTDLLLWGAGASDARLLAASWQGAADTDDTARAFASSAERLRETELQGAAFVATVSKVWDHSNDPATYPVAIGAAAAREGLPLDLTISMYLQAFVSNLISAAVRLVPLGQTDGQVVLKRLTPLCERISKDAMEGDLHELSSLCWASDIAAMRHETQTTRLFRT</sequence>